<evidence type="ECO:0000256" key="5">
    <source>
        <dbReference type="ARBA" id="ARBA00022500"/>
    </source>
</evidence>
<dbReference type="InterPro" id="IPR007439">
    <property type="entry name" value="Chemotax_Pase_CheZ"/>
</dbReference>
<keyword evidence="6 10" id="KW-0283">Flagellar rotation</keyword>
<dbReference type="GO" id="GO:0050920">
    <property type="term" value="P:regulation of chemotaxis"/>
    <property type="evidence" value="ECO:0007669"/>
    <property type="project" value="InterPro"/>
</dbReference>
<dbReference type="Proteomes" id="UP000053300">
    <property type="component" value="Unassembled WGS sequence"/>
</dbReference>
<keyword evidence="4 10" id="KW-0963">Cytoplasm</keyword>
<evidence type="ECO:0000313" key="14">
    <source>
        <dbReference type="Proteomes" id="UP000053300"/>
    </source>
</evidence>
<evidence type="ECO:0000256" key="9">
    <source>
        <dbReference type="ARBA" id="ARBA00029599"/>
    </source>
</evidence>
<accession>A0A1V3TQL1</accession>
<feature type="region of interest" description="Disordered" evidence="12">
    <location>
        <begin position="214"/>
        <end position="240"/>
    </location>
</feature>
<dbReference type="GO" id="GO:0009288">
    <property type="term" value="C:bacterial-type flagellum"/>
    <property type="evidence" value="ECO:0007669"/>
    <property type="project" value="InterPro"/>
</dbReference>
<comment type="caution">
    <text evidence="13">The sequence shown here is derived from an EMBL/GenBank/DDBJ whole genome shotgun (WGS) entry which is preliminary data.</text>
</comment>
<dbReference type="SUPFAM" id="SSF75708">
    <property type="entry name" value="Chemotaxis phosphatase CheZ"/>
    <property type="match status" value="2"/>
</dbReference>
<evidence type="ECO:0000256" key="8">
    <source>
        <dbReference type="ARBA" id="ARBA00022912"/>
    </source>
</evidence>
<name>A0A0W7Z4N7_9BURK</name>
<gene>
    <name evidence="13" type="ORF">AS359_12295</name>
</gene>
<dbReference type="GO" id="GO:0004721">
    <property type="term" value="F:phosphoprotein phosphatase activity"/>
    <property type="evidence" value="ECO:0007669"/>
    <property type="project" value="UniProtKB-KW"/>
</dbReference>
<keyword evidence="5 10" id="KW-0145">Chemotaxis</keyword>
<comment type="subunit">
    <text evidence="10">Homodimer.</text>
</comment>
<evidence type="ECO:0000256" key="7">
    <source>
        <dbReference type="ARBA" id="ARBA00022801"/>
    </source>
</evidence>
<dbReference type="AlphaFoldDB" id="A0A0W7Z4N7"/>
<evidence type="ECO:0000256" key="4">
    <source>
        <dbReference type="ARBA" id="ARBA00022490"/>
    </source>
</evidence>
<keyword evidence="8 10" id="KW-0904">Protein phosphatase</keyword>
<dbReference type="EC" id="3.1.3.-" evidence="10"/>
<reference evidence="13 14" key="1">
    <citation type="submission" date="2015-12" db="EMBL/GenBank/DDBJ databases">
        <title>Complete genome sequence of a multi-drug resistant strain Acidovorax sp. 12322-1.</title>
        <authorList>
            <person name="Ming D."/>
            <person name="Wang M."/>
            <person name="Hu S."/>
            <person name="Zhou Y."/>
            <person name="Jiang T."/>
        </authorList>
    </citation>
    <scope>NUCLEOTIDE SEQUENCE [LARGE SCALE GENOMIC DNA]</scope>
    <source>
        <strain evidence="13 14">12322-1</strain>
    </source>
</reference>
<comment type="subcellular location">
    <subcellularLocation>
        <location evidence="1 10">Cytoplasm</location>
    </subcellularLocation>
</comment>
<organism evidence="13 14">
    <name type="scientific">Comamonas kerstersii</name>
    <dbReference type="NCBI Taxonomy" id="225992"/>
    <lineage>
        <taxon>Bacteria</taxon>
        <taxon>Pseudomonadati</taxon>
        <taxon>Pseudomonadota</taxon>
        <taxon>Betaproteobacteria</taxon>
        <taxon>Burkholderiales</taxon>
        <taxon>Comamonadaceae</taxon>
        <taxon>Comamonas</taxon>
    </lineage>
</organism>
<evidence type="ECO:0000256" key="2">
    <source>
        <dbReference type="ARBA" id="ARBA00005908"/>
    </source>
</evidence>
<evidence type="ECO:0000256" key="11">
    <source>
        <dbReference type="PIRSR" id="PIRSR002884-1"/>
    </source>
</evidence>
<dbReference type="GO" id="GO:0006935">
    <property type="term" value="P:chemotaxis"/>
    <property type="evidence" value="ECO:0007669"/>
    <property type="project" value="UniProtKB-KW"/>
</dbReference>
<dbReference type="RefSeq" id="WP_058879498.1">
    <property type="nucleotide sequence ID" value="NZ_CAUCIF010000009.1"/>
</dbReference>
<feature type="site" description="Enhances dephosphorylation of CheY-P" evidence="11">
    <location>
        <position position="143"/>
    </location>
</feature>
<evidence type="ECO:0000313" key="13">
    <source>
        <dbReference type="EMBL" id="KUF42466.1"/>
    </source>
</evidence>
<feature type="compositionally biased region" description="Low complexity" evidence="12">
    <location>
        <begin position="214"/>
        <end position="228"/>
    </location>
</feature>
<dbReference type="EMBL" id="LPXH01000014">
    <property type="protein sequence ID" value="KUF42466.1"/>
    <property type="molecule type" value="Genomic_DNA"/>
</dbReference>
<evidence type="ECO:0000256" key="3">
    <source>
        <dbReference type="ARBA" id="ARBA00018484"/>
    </source>
</evidence>
<comment type="function">
    <text evidence="10">Plays an important role in bacterial chemotaxis signal transduction pathway by accelerating the dephosphorylation of phosphorylated CheY (CheY-P).</text>
</comment>
<dbReference type="PIRSF" id="PIRSF002884">
    <property type="entry name" value="CheZ"/>
    <property type="match status" value="1"/>
</dbReference>
<comment type="similarity">
    <text evidence="2 10">Belongs to the CheZ family.</text>
</comment>
<accession>A0A0W7Z4N7</accession>
<keyword evidence="7 10" id="KW-0378">Hydrolase</keyword>
<dbReference type="STRING" id="225992.B5M06_04315"/>
<evidence type="ECO:0000256" key="12">
    <source>
        <dbReference type="SAM" id="MobiDB-lite"/>
    </source>
</evidence>
<protein>
    <recommendedName>
        <fullName evidence="3 10">Protein phosphatase CheZ</fullName>
        <ecNumber evidence="10">3.1.3.-</ecNumber>
    </recommendedName>
    <alternativeName>
        <fullName evidence="9 10">Chemotaxis protein CheZ</fullName>
    </alternativeName>
</protein>
<dbReference type="Pfam" id="PF04344">
    <property type="entry name" value="CheZ"/>
    <property type="match status" value="2"/>
</dbReference>
<dbReference type="InterPro" id="IPR050992">
    <property type="entry name" value="CheZ_family_phosphatases"/>
</dbReference>
<dbReference type="GO" id="GO:0005737">
    <property type="term" value="C:cytoplasm"/>
    <property type="evidence" value="ECO:0007669"/>
    <property type="project" value="UniProtKB-SubCell"/>
</dbReference>
<dbReference type="GO" id="GO:0097588">
    <property type="term" value="P:archaeal or bacterial-type flagellum-dependent cell motility"/>
    <property type="evidence" value="ECO:0007669"/>
    <property type="project" value="UniProtKB-KW"/>
</dbReference>
<dbReference type="PANTHER" id="PTHR43693:SF1">
    <property type="entry name" value="PROTEIN PHOSPHATASE CHEZ"/>
    <property type="match status" value="1"/>
</dbReference>
<evidence type="ECO:0000256" key="6">
    <source>
        <dbReference type="ARBA" id="ARBA00022779"/>
    </source>
</evidence>
<sequence>MDQATPQSTASTQGIGQGDVHNKIGLLTRQLHDALRELGYADRLRDATEELPDAQNRLSYIARLTGEAAEKVLTLVDDAKGRQTDIVAQTKKMRQAMIADPVAAVAKGHIMNYLEDMEKSTEIVDNQLTEIMMAQDFHDLTGQVIAKVVHLASNLEQQLVELLLLTAPQLAQGEVQLDQGEVSAAAAMATGSAVQTEQVDDLWAAALAESGSAPAAAPVEESKPAAPAHPKLSGPVVDPNAQDVVTSQSQVDELLASLGF</sequence>
<keyword evidence="14" id="KW-1185">Reference proteome</keyword>
<proteinExistence type="inferred from homology"/>
<evidence type="ECO:0000256" key="10">
    <source>
        <dbReference type="PIRNR" id="PIRNR002884"/>
    </source>
</evidence>
<dbReference type="Gene3D" id="1.10.287.500">
    <property type="entry name" value="Helix hairpin bin"/>
    <property type="match status" value="1"/>
</dbReference>
<dbReference type="PANTHER" id="PTHR43693">
    <property type="entry name" value="PROTEIN PHOSPHATASE CHEZ"/>
    <property type="match status" value="1"/>
</dbReference>
<evidence type="ECO:0000256" key="1">
    <source>
        <dbReference type="ARBA" id="ARBA00004496"/>
    </source>
</evidence>